<feature type="compositionally biased region" description="Basic and acidic residues" evidence="4">
    <location>
        <begin position="49"/>
        <end position="61"/>
    </location>
</feature>
<dbReference type="GO" id="GO:0003735">
    <property type="term" value="F:structural constituent of ribosome"/>
    <property type="evidence" value="ECO:0007669"/>
    <property type="project" value="InterPro"/>
</dbReference>
<proteinExistence type="inferred from homology"/>
<dbReference type="PANTHER" id="PTHR41237">
    <property type="entry name" value="37S RIBOSOMAL PROTEIN MRP21, MITOCHONDRIAL"/>
    <property type="match status" value="1"/>
</dbReference>
<dbReference type="Proteomes" id="UP000245768">
    <property type="component" value="Unassembled WGS sequence"/>
</dbReference>
<keyword evidence="6" id="KW-1185">Reference proteome</keyword>
<dbReference type="GO" id="GO:0006412">
    <property type="term" value="P:translation"/>
    <property type="evidence" value="ECO:0007669"/>
    <property type="project" value="InterPro"/>
</dbReference>
<sequence length="223" mass="25324">MLVRNLFLSVARQARQQVTSKVYVPAFGAVASSSRLVLPHQSFSTSGPRRQDRTLEEKRDAAATAGGHSSEETKVSELWNSVIDAIDSDYRKSERPKSEHKRGSPEARAAEREARFEQKWQNRVVFGANLPGGTPSAGRTVEVSSDHGRHGSATEGEDVARAYAMMMGTLRRNNIRRELNLTQRYEKPNQERRRKRSERHRRRFADLVRKKVQLVMELKARGA</sequence>
<dbReference type="RefSeq" id="XP_025377713.1">
    <property type="nucleotide sequence ID" value="XM_025521727.1"/>
</dbReference>
<gene>
    <name evidence="5" type="ORF">FA10DRAFT_266980</name>
</gene>
<dbReference type="GO" id="GO:1990904">
    <property type="term" value="C:ribonucleoprotein complex"/>
    <property type="evidence" value="ECO:0007669"/>
    <property type="project" value="UniProtKB-KW"/>
</dbReference>
<evidence type="ECO:0000313" key="6">
    <source>
        <dbReference type="Proteomes" id="UP000245768"/>
    </source>
</evidence>
<evidence type="ECO:0000256" key="2">
    <source>
        <dbReference type="ARBA" id="ARBA00022980"/>
    </source>
</evidence>
<keyword evidence="2" id="KW-0689">Ribosomal protein</keyword>
<dbReference type="PANTHER" id="PTHR41237:SF1">
    <property type="entry name" value="SMALL RIBOSOMAL SUBUNIT PROTEIN BS21M"/>
    <property type="match status" value="1"/>
</dbReference>
<dbReference type="AlphaFoldDB" id="A0A316YRZ2"/>
<dbReference type="STRING" id="215250.A0A316YRZ2"/>
<dbReference type="Pfam" id="PF01165">
    <property type="entry name" value="Ribosomal_S21"/>
    <property type="match status" value="1"/>
</dbReference>
<keyword evidence="3" id="KW-0687">Ribonucleoprotein</keyword>
<evidence type="ECO:0000256" key="3">
    <source>
        <dbReference type="ARBA" id="ARBA00023274"/>
    </source>
</evidence>
<feature type="region of interest" description="Disordered" evidence="4">
    <location>
        <begin position="127"/>
        <end position="157"/>
    </location>
</feature>
<evidence type="ECO:0000256" key="4">
    <source>
        <dbReference type="SAM" id="MobiDB-lite"/>
    </source>
</evidence>
<accession>A0A316YRZ2</accession>
<reference evidence="5 6" key="1">
    <citation type="journal article" date="2018" name="Mol. Biol. Evol.">
        <title>Broad Genomic Sampling Reveals a Smut Pathogenic Ancestry of the Fungal Clade Ustilaginomycotina.</title>
        <authorList>
            <person name="Kijpornyongpan T."/>
            <person name="Mondo S.J."/>
            <person name="Barry K."/>
            <person name="Sandor L."/>
            <person name="Lee J."/>
            <person name="Lipzen A."/>
            <person name="Pangilinan J."/>
            <person name="LaButti K."/>
            <person name="Hainaut M."/>
            <person name="Henrissat B."/>
            <person name="Grigoriev I.V."/>
            <person name="Spatafora J.W."/>
            <person name="Aime M.C."/>
        </authorList>
    </citation>
    <scope>NUCLEOTIDE SEQUENCE [LARGE SCALE GENOMIC DNA]</scope>
    <source>
        <strain evidence="5 6">MCA 4198</strain>
    </source>
</reference>
<protein>
    <recommendedName>
        <fullName evidence="7">Ribosomal protein S21</fullName>
    </recommendedName>
</protein>
<dbReference type="OrthoDB" id="2501249at2759"/>
<dbReference type="InterPro" id="IPR052837">
    <property type="entry name" value="Mitoribosomal_bS21"/>
</dbReference>
<feature type="region of interest" description="Disordered" evidence="4">
    <location>
        <begin position="40"/>
        <end position="74"/>
    </location>
</feature>
<dbReference type="GO" id="GO:0005840">
    <property type="term" value="C:ribosome"/>
    <property type="evidence" value="ECO:0007669"/>
    <property type="project" value="UniProtKB-KW"/>
</dbReference>
<evidence type="ECO:0000256" key="1">
    <source>
        <dbReference type="ARBA" id="ARBA00006640"/>
    </source>
</evidence>
<dbReference type="InParanoid" id="A0A316YRZ2"/>
<comment type="similarity">
    <text evidence="1">Belongs to the bacterial ribosomal protein bS21 family.</text>
</comment>
<evidence type="ECO:0008006" key="7">
    <source>
        <dbReference type="Google" id="ProtNLM"/>
    </source>
</evidence>
<name>A0A316YRZ2_9BASI</name>
<feature type="region of interest" description="Disordered" evidence="4">
    <location>
        <begin position="90"/>
        <end position="114"/>
    </location>
</feature>
<dbReference type="InterPro" id="IPR001911">
    <property type="entry name" value="Ribosomal_bS21"/>
</dbReference>
<dbReference type="GeneID" id="37043643"/>
<organism evidence="5 6">
    <name type="scientific">Acaromyces ingoldii</name>
    <dbReference type="NCBI Taxonomy" id="215250"/>
    <lineage>
        <taxon>Eukaryota</taxon>
        <taxon>Fungi</taxon>
        <taxon>Dikarya</taxon>
        <taxon>Basidiomycota</taxon>
        <taxon>Ustilaginomycotina</taxon>
        <taxon>Exobasidiomycetes</taxon>
        <taxon>Exobasidiales</taxon>
        <taxon>Cryptobasidiaceae</taxon>
        <taxon>Acaromyces</taxon>
    </lineage>
</organism>
<evidence type="ECO:0000313" key="5">
    <source>
        <dbReference type="EMBL" id="PWN90515.1"/>
    </source>
</evidence>
<dbReference type="EMBL" id="KZ819636">
    <property type="protein sequence ID" value="PWN90515.1"/>
    <property type="molecule type" value="Genomic_DNA"/>
</dbReference>